<proteinExistence type="predicted"/>
<dbReference type="AlphaFoldDB" id="A0A9D3T4Q2"/>
<organism evidence="2 3">
    <name type="scientific">Megalops atlanticus</name>
    <name type="common">Tarpon</name>
    <name type="synonym">Clupea gigantea</name>
    <dbReference type="NCBI Taxonomy" id="7932"/>
    <lineage>
        <taxon>Eukaryota</taxon>
        <taxon>Metazoa</taxon>
        <taxon>Chordata</taxon>
        <taxon>Craniata</taxon>
        <taxon>Vertebrata</taxon>
        <taxon>Euteleostomi</taxon>
        <taxon>Actinopterygii</taxon>
        <taxon>Neopterygii</taxon>
        <taxon>Teleostei</taxon>
        <taxon>Elopiformes</taxon>
        <taxon>Megalopidae</taxon>
        <taxon>Megalops</taxon>
    </lineage>
</organism>
<dbReference type="PROSITE" id="PS50096">
    <property type="entry name" value="IQ"/>
    <property type="match status" value="1"/>
</dbReference>
<feature type="region of interest" description="Disordered" evidence="1">
    <location>
        <begin position="103"/>
        <end position="133"/>
    </location>
</feature>
<accession>A0A9D3T4Q2</accession>
<comment type="caution">
    <text evidence="2">The sequence shown here is derived from an EMBL/GenBank/DDBJ whole genome shotgun (WGS) entry which is preliminary data.</text>
</comment>
<gene>
    <name evidence="2" type="ORF">MATL_G00117980</name>
</gene>
<sequence length="162" mass="18333">MDLDRRMRVWVRWRESVCAPLRSGDSPSPTQSACKCTLPSVTNAAGEADRVTDAWTERQGKMLATMLTAMYLVVRVAEQLGMRWGRHEPLPYMVAQPTPWQVHRVPQSHPGSQADQVDGEGRDSGAVDSGCRKGLSQLDKAATTIQTQYRKYQQRKQKNRKY</sequence>
<name>A0A9D3T4Q2_MEGAT</name>
<evidence type="ECO:0000256" key="1">
    <source>
        <dbReference type="SAM" id="MobiDB-lite"/>
    </source>
</evidence>
<dbReference type="Proteomes" id="UP001046870">
    <property type="component" value="Chromosome 9"/>
</dbReference>
<keyword evidence="3" id="KW-1185">Reference proteome</keyword>
<dbReference type="EMBL" id="JAFDVH010000009">
    <property type="protein sequence ID" value="KAG7470834.1"/>
    <property type="molecule type" value="Genomic_DNA"/>
</dbReference>
<protein>
    <submittedName>
        <fullName evidence="2">Uncharacterized protein</fullName>
    </submittedName>
</protein>
<evidence type="ECO:0000313" key="3">
    <source>
        <dbReference type="Proteomes" id="UP001046870"/>
    </source>
</evidence>
<dbReference type="OrthoDB" id="9049358at2759"/>
<evidence type="ECO:0000313" key="2">
    <source>
        <dbReference type="EMBL" id="KAG7470834.1"/>
    </source>
</evidence>
<reference evidence="2" key="1">
    <citation type="submission" date="2021-01" db="EMBL/GenBank/DDBJ databases">
        <authorList>
            <person name="Zahm M."/>
            <person name="Roques C."/>
            <person name="Cabau C."/>
            <person name="Klopp C."/>
            <person name="Donnadieu C."/>
            <person name="Jouanno E."/>
            <person name="Lampietro C."/>
            <person name="Louis A."/>
            <person name="Herpin A."/>
            <person name="Echchiki A."/>
            <person name="Berthelot C."/>
            <person name="Parey E."/>
            <person name="Roest-Crollius H."/>
            <person name="Braasch I."/>
            <person name="Postlethwait J."/>
            <person name="Bobe J."/>
            <person name="Montfort J."/>
            <person name="Bouchez O."/>
            <person name="Begum T."/>
            <person name="Mejri S."/>
            <person name="Adams A."/>
            <person name="Chen W.-J."/>
            <person name="Guiguen Y."/>
        </authorList>
    </citation>
    <scope>NUCLEOTIDE SEQUENCE</scope>
    <source>
        <strain evidence="2">YG-15Mar2019-1</strain>
        <tissue evidence="2">Brain</tissue>
    </source>
</reference>